<name>W2HWX5_PHYNI</name>
<dbReference type="AlphaFoldDB" id="W2HWX5"/>
<evidence type="ECO:0008006" key="2">
    <source>
        <dbReference type="Google" id="ProtNLM"/>
    </source>
</evidence>
<dbReference type="EMBL" id="KI676240">
    <property type="protein sequence ID" value="ETL26469.1"/>
    <property type="molecule type" value="Genomic_DNA"/>
</dbReference>
<accession>W2HWX5</accession>
<organism evidence="1">
    <name type="scientific">Phytophthora nicotianae</name>
    <name type="common">Potato buckeye rot agent</name>
    <name type="synonym">Phytophthora parasitica</name>
    <dbReference type="NCBI Taxonomy" id="4792"/>
    <lineage>
        <taxon>Eukaryota</taxon>
        <taxon>Sar</taxon>
        <taxon>Stramenopiles</taxon>
        <taxon>Oomycota</taxon>
        <taxon>Peronosporomycetes</taxon>
        <taxon>Peronosporales</taxon>
        <taxon>Peronosporaceae</taxon>
        <taxon>Phytophthora</taxon>
    </lineage>
</organism>
<sequence>MSQREELLQMMTKLLNSATKIGYKSGYQALKRYCTVNENLSFFCLLREELEKLPCHVGKLCP</sequence>
<reference evidence="1" key="1">
    <citation type="submission" date="2013-11" db="EMBL/GenBank/DDBJ databases">
        <title>The Genome Sequence of Phytophthora parasitica CJ05E6.</title>
        <authorList>
            <consortium name="The Broad Institute Genomics Platform"/>
            <person name="Russ C."/>
            <person name="Tyler B."/>
            <person name="Panabieres F."/>
            <person name="Shan W."/>
            <person name="Tripathy S."/>
            <person name="Grunwald N."/>
            <person name="Machado M."/>
            <person name="Johnson C.S."/>
            <person name="Arredondo F."/>
            <person name="Hong C."/>
            <person name="Coffey M."/>
            <person name="Young S.K."/>
            <person name="Zeng Q."/>
            <person name="Gargeya S."/>
            <person name="Fitzgerald M."/>
            <person name="Abouelleil A."/>
            <person name="Alvarado L."/>
            <person name="Chapman S.B."/>
            <person name="Gainer-Dewar J."/>
            <person name="Goldberg J."/>
            <person name="Griggs A."/>
            <person name="Gujja S."/>
            <person name="Hansen M."/>
            <person name="Howarth C."/>
            <person name="Imamovic A."/>
            <person name="Ireland A."/>
            <person name="Larimer J."/>
            <person name="McCowan C."/>
            <person name="Murphy C."/>
            <person name="Pearson M."/>
            <person name="Poon T.W."/>
            <person name="Priest M."/>
            <person name="Roberts A."/>
            <person name="Saif S."/>
            <person name="Shea T."/>
            <person name="Sykes S."/>
            <person name="Wortman J."/>
            <person name="Nusbaum C."/>
            <person name="Birren B."/>
        </authorList>
    </citation>
    <scope>NUCLEOTIDE SEQUENCE [LARGE SCALE GENOMIC DNA]</scope>
    <source>
        <strain evidence="1">CJ05E6</strain>
    </source>
</reference>
<dbReference type="Proteomes" id="UP000053864">
    <property type="component" value="Unassembled WGS sequence"/>
</dbReference>
<gene>
    <name evidence="1" type="ORF">L916_19872</name>
</gene>
<protein>
    <recommendedName>
        <fullName evidence="2">Transposase</fullName>
    </recommendedName>
</protein>
<proteinExistence type="predicted"/>
<evidence type="ECO:0000313" key="1">
    <source>
        <dbReference type="EMBL" id="ETL26469.1"/>
    </source>
</evidence>